<dbReference type="SUPFAM" id="SSF50729">
    <property type="entry name" value="PH domain-like"/>
    <property type="match status" value="1"/>
</dbReference>
<dbReference type="InterPro" id="IPR012544">
    <property type="entry name" value="PHb"/>
</dbReference>
<dbReference type="InterPro" id="IPR037063">
    <property type="entry name" value="PHb_sf"/>
</dbReference>
<evidence type="ECO:0000313" key="2">
    <source>
        <dbReference type="EMBL" id="TQJ06978.1"/>
    </source>
</evidence>
<accession>A0A542DV82</accession>
<dbReference type="OrthoDB" id="165521at2"/>
<keyword evidence="3" id="KW-1185">Reference proteome</keyword>
<evidence type="ECO:0000259" key="1">
    <source>
        <dbReference type="Pfam" id="PF08000"/>
    </source>
</evidence>
<dbReference type="Proteomes" id="UP000317893">
    <property type="component" value="Unassembled WGS sequence"/>
</dbReference>
<feature type="domain" description="Bacterial Pleckstrin homology" evidence="1">
    <location>
        <begin position="10"/>
        <end position="117"/>
    </location>
</feature>
<dbReference type="EMBL" id="VFMN01000001">
    <property type="protein sequence ID" value="TQJ06978.1"/>
    <property type="molecule type" value="Genomic_DNA"/>
</dbReference>
<dbReference type="AlphaFoldDB" id="A0A542DV82"/>
<dbReference type="Gene3D" id="2.30.29.50">
    <property type="entry name" value="Bacterial Pleckstrin homology domain"/>
    <property type="match status" value="1"/>
</dbReference>
<organism evidence="2 3">
    <name type="scientific">Lapillicoccus jejuensis</name>
    <dbReference type="NCBI Taxonomy" id="402171"/>
    <lineage>
        <taxon>Bacteria</taxon>
        <taxon>Bacillati</taxon>
        <taxon>Actinomycetota</taxon>
        <taxon>Actinomycetes</taxon>
        <taxon>Micrococcales</taxon>
        <taxon>Intrasporangiaceae</taxon>
        <taxon>Lapillicoccus</taxon>
    </lineage>
</organism>
<gene>
    <name evidence="2" type="ORF">FB458_0023</name>
</gene>
<name>A0A542DV82_9MICO</name>
<comment type="caution">
    <text evidence="2">The sequence shown here is derived from an EMBL/GenBank/DDBJ whole genome shotgun (WGS) entry which is preliminary data.</text>
</comment>
<sequence length="122" mass="13151">MSQIPHDKADQLHKVQQLLLPGEQVLAVYDGKGVGTGFIGLTDRRVILQDNSFVGGKSAVTSLPYSRISAVSFVADKSIFGKLAASSTVAIAVGNVGHEVEFRGDEKARHAHDVILHYVLQR</sequence>
<protein>
    <submittedName>
        <fullName evidence="2">PH (Pleckstrin Homology) domain-containing protein</fullName>
    </submittedName>
</protein>
<reference evidence="2 3" key="1">
    <citation type="submission" date="2019-06" db="EMBL/GenBank/DDBJ databases">
        <title>Sequencing the genomes of 1000 actinobacteria strains.</title>
        <authorList>
            <person name="Klenk H.-P."/>
        </authorList>
    </citation>
    <scope>NUCLEOTIDE SEQUENCE [LARGE SCALE GENOMIC DNA]</scope>
    <source>
        <strain evidence="2 3">DSM 18607</strain>
    </source>
</reference>
<proteinExistence type="predicted"/>
<dbReference type="RefSeq" id="WP_141845698.1">
    <property type="nucleotide sequence ID" value="NZ_BAAAPR010000018.1"/>
</dbReference>
<evidence type="ECO:0000313" key="3">
    <source>
        <dbReference type="Proteomes" id="UP000317893"/>
    </source>
</evidence>
<dbReference type="Pfam" id="PF08000">
    <property type="entry name" value="bPH_1"/>
    <property type="match status" value="1"/>
</dbReference>